<organism evidence="3 4">
    <name type="scientific">Mycobacterium shimoidei</name>
    <dbReference type="NCBI Taxonomy" id="29313"/>
    <lineage>
        <taxon>Bacteria</taxon>
        <taxon>Bacillati</taxon>
        <taxon>Actinomycetota</taxon>
        <taxon>Actinomycetes</taxon>
        <taxon>Mycobacteriales</taxon>
        <taxon>Mycobacteriaceae</taxon>
        <taxon>Mycobacterium</taxon>
    </lineage>
</organism>
<keyword evidence="4" id="KW-1185">Reference proteome</keyword>
<reference evidence="3 4" key="1">
    <citation type="submission" date="2018-05" db="EMBL/GenBank/DDBJ databases">
        <authorList>
            <consortium name="IHU Genomes"/>
        </authorList>
    </citation>
    <scope>NUCLEOTIDE SEQUENCE [LARGE SCALE GENOMIC DNA]</scope>
    <source>
        <strain evidence="3 4">P7336</strain>
    </source>
</reference>
<evidence type="ECO:0000313" key="2">
    <source>
        <dbReference type="EMBL" id="SRX94084.1"/>
    </source>
</evidence>
<name>A0A375Z117_MYCSH</name>
<dbReference type="EMBL" id="UEGW01000001">
    <property type="protein sequence ID" value="SRX94084.1"/>
    <property type="molecule type" value="Genomic_DNA"/>
</dbReference>
<evidence type="ECO:0000313" key="4">
    <source>
        <dbReference type="Proteomes" id="UP000252015"/>
    </source>
</evidence>
<dbReference type="AlphaFoldDB" id="A0A375Z117"/>
<dbReference type="RefSeq" id="WP_113963747.1">
    <property type="nucleotide sequence ID" value="NZ_UEGW01000001.1"/>
</dbReference>
<dbReference type="Pfam" id="PF20815">
    <property type="entry name" value="GIY_YIG_2"/>
    <property type="match status" value="1"/>
</dbReference>
<accession>A0A375Z117</accession>
<proteinExistence type="predicted"/>
<dbReference type="EMBL" id="UEGW01000001">
    <property type="protein sequence ID" value="SRX94650.1"/>
    <property type="molecule type" value="Genomic_DNA"/>
</dbReference>
<dbReference type="InterPro" id="IPR049311">
    <property type="entry name" value="GIY_YIG_cat"/>
</dbReference>
<dbReference type="Proteomes" id="UP000252015">
    <property type="component" value="Unassembled WGS sequence"/>
</dbReference>
<sequence length="67" mass="7579">MAAPMAENHHRIASERDLSRWMDENAYVSWLPIPDPWLLETHLLETLDLPLNVGCQVNGTTSVLVLP</sequence>
<protein>
    <recommendedName>
        <fullName evidence="1">GIY-YIG catalytic domain-containing protein</fullName>
    </recommendedName>
</protein>
<gene>
    <name evidence="2" type="ORF">MSP7336_02332</name>
    <name evidence="3" type="ORF">MSP7336_02909</name>
</gene>
<evidence type="ECO:0000259" key="1">
    <source>
        <dbReference type="Pfam" id="PF20815"/>
    </source>
</evidence>
<feature type="domain" description="GIY-YIG catalytic" evidence="1">
    <location>
        <begin position="13"/>
        <end position="54"/>
    </location>
</feature>
<evidence type="ECO:0000313" key="3">
    <source>
        <dbReference type="EMBL" id="SRX94650.1"/>
    </source>
</evidence>